<evidence type="ECO:0000313" key="2">
    <source>
        <dbReference type="EMBL" id="AUJ23316.1"/>
    </source>
</evidence>
<evidence type="ECO:0000313" key="4">
    <source>
        <dbReference type="Proteomes" id="UP000234237"/>
    </source>
</evidence>
<evidence type="ECO:0000313" key="3">
    <source>
        <dbReference type="EMBL" id="MEF2290540.1"/>
    </source>
</evidence>
<protein>
    <submittedName>
        <fullName evidence="2">Uncharacterized protein</fullName>
    </submittedName>
</protein>
<gene>
    <name evidence="2" type="ORF">A21D_00202</name>
    <name evidence="3" type="ORF">V2W34_00775</name>
</gene>
<dbReference type="STRING" id="302167.GCA_900166595_03056"/>
<dbReference type="RefSeq" id="WP_164085260.1">
    <property type="nucleotide sequence ID" value="NZ_CP018622.1"/>
</dbReference>
<reference evidence="4" key="2">
    <citation type="submission" date="2016-11" db="EMBL/GenBank/DDBJ databases">
        <title>Complete genome sequence of Virgibacillus pantothenticus 21D, a halophilic bacterium isolated from the deep hypersaline anoxic basin Discovery in the Mediterranean Sea.</title>
        <authorList>
            <person name="Zeaiter Z."/>
            <person name="Booth J.M."/>
            <person name="Prosdocimi E.M."/>
            <person name="Mapelli F."/>
            <person name="Fusi M."/>
            <person name="Daffonchio D."/>
            <person name="Borin S."/>
            <person name="Crotti E."/>
        </authorList>
    </citation>
    <scope>NUCLEOTIDE SEQUENCE [LARGE SCALE GENOMIC DNA]</scope>
    <source>
        <strain evidence="4">21D</strain>
    </source>
</reference>
<proteinExistence type="predicted"/>
<dbReference type="EMBL" id="JAZHPM010000001">
    <property type="protein sequence ID" value="MEF2290540.1"/>
    <property type="molecule type" value="Genomic_DNA"/>
</dbReference>
<reference evidence="2" key="1">
    <citation type="submission" date="2016-11" db="EMBL/GenBank/DDBJ databases">
        <title>Complete genome sequence of Virgibacillus dokdonensis 21D, a halophilic bacterium isolated from the deep hypersaline anoxic basin Discovery in the Mediterranean Sea.</title>
        <authorList>
            <person name="Zeaiter Z."/>
            <person name="Booth J.M."/>
            <person name="Prosdocimi E.M."/>
            <person name="Mapelli F."/>
            <person name="Fusi M."/>
            <person name="Daffonchio D."/>
            <person name="Borin S."/>
            <person name="Crotti E."/>
        </authorList>
    </citation>
    <scope>NUCLEOTIDE SEQUENCE</scope>
    <source>
        <strain evidence="2">21D</strain>
    </source>
</reference>
<dbReference type="AlphaFoldDB" id="A0A2K9IU85"/>
<dbReference type="KEGG" id="vpn:A21D_00202"/>
<dbReference type="EMBL" id="CP018622">
    <property type="protein sequence ID" value="AUJ23316.1"/>
    <property type="molecule type" value="Genomic_DNA"/>
</dbReference>
<keyword evidence="1" id="KW-1133">Transmembrane helix</keyword>
<accession>A0A2K9IU85</accession>
<sequence length="54" mass="6315">MLKHLFYELIGWLFTGVGAYFIYEDPTLILPYISLGIGLAFIIFHLPKSLRRKK</sequence>
<reference evidence="3 5" key="3">
    <citation type="submission" date="2024-01" db="EMBL/GenBank/DDBJ databases">
        <title>Survival strategy associated with biotechnological potential of Virgibacillus dokdonensis T4.6 isolated from salt-fermented shrimp paste.</title>
        <authorList>
            <person name="Doan T.V."/>
            <person name="Quach N.T."/>
            <person name="Phi Q.-T."/>
        </authorList>
    </citation>
    <scope>NUCLEOTIDE SEQUENCE [LARGE SCALE GENOMIC DNA]</scope>
    <source>
        <strain evidence="3 5">T4.6</strain>
    </source>
</reference>
<keyword evidence="5" id="KW-1185">Reference proteome</keyword>
<keyword evidence="1" id="KW-0472">Membrane</keyword>
<organism evidence="2 4">
    <name type="scientific">Virgibacillus dokdonensis</name>
    <dbReference type="NCBI Taxonomy" id="302167"/>
    <lineage>
        <taxon>Bacteria</taxon>
        <taxon>Bacillati</taxon>
        <taxon>Bacillota</taxon>
        <taxon>Bacilli</taxon>
        <taxon>Bacillales</taxon>
        <taxon>Bacillaceae</taxon>
        <taxon>Virgibacillus</taxon>
    </lineage>
</organism>
<feature type="transmembrane region" description="Helical" evidence="1">
    <location>
        <begin position="5"/>
        <end position="23"/>
    </location>
</feature>
<feature type="transmembrane region" description="Helical" evidence="1">
    <location>
        <begin position="29"/>
        <end position="46"/>
    </location>
</feature>
<dbReference type="Proteomes" id="UP000234237">
    <property type="component" value="Chromosome"/>
</dbReference>
<dbReference type="Proteomes" id="UP001356080">
    <property type="component" value="Unassembled WGS sequence"/>
</dbReference>
<keyword evidence="1" id="KW-0812">Transmembrane</keyword>
<evidence type="ECO:0000256" key="1">
    <source>
        <dbReference type="SAM" id="Phobius"/>
    </source>
</evidence>
<name>A0A2K9IU85_9BACI</name>
<evidence type="ECO:0000313" key="5">
    <source>
        <dbReference type="Proteomes" id="UP001356080"/>
    </source>
</evidence>